<evidence type="ECO:0000256" key="1">
    <source>
        <dbReference type="SAM" id="MobiDB-lite"/>
    </source>
</evidence>
<gene>
    <name evidence="2" type="ORF">SCUD_LOCUS8620</name>
</gene>
<name>A0A183K0V7_9TREM</name>
<feature type="region of interest" description="Disordered" evidence="1">
    <location>
        <begin position="86"/>
        <end position="110"/>
    </location>
</feature>
<feature type="compositionally biased region" description="Acidic residues" evidence="1">
    <location>
        <begin position="1"/>
        <end position="10"/>
    </location>
</feature>
<reference evidence="4" key="1">
    <citation type="submission" date="2016-06" db="UniProtKB">
        <authorList>
            <consortium name="WormBaseParasite"/>
        </authorList>
    </citation>
    <scope>IDENTIFICATION</scope>
</reference>
<dbReference type="AlphaFoldDB" id="A0A183K0V7"/>
<proteinExistence type="predicted"/>
<accession>A0A183K0V7</accession>
<feature type="region of interest" description="Disordered" evidence="1">
    <location>
        <begin position="1"/>
        <end position="21"/>
    </location>
</feature>
<protein>
    <submittedName>
        <fullName evidence="2 4">Uncharacterized protein</fullName>
    </submittedName>
</protein>
<feature type="compositionally biased region" description="Polar residues" evidence="1">
    <location>
        <begin position="96"/>
        <end position="110"/>
    </location>
</feature>
<dbReference type="Proteomes" id="UP000279833">
    <property type="component" value="Unassembled WGS sequence"/>
</dbReference>
<keyword evidence="3" id="KW-1185">Reference proteome</keyword>
<evidence type="ECO:0000313" key="4">
    <source>
        <dbReference type="WBParaSite" id="SCUD_0000862001-mRNA-1"/>
    </source>
</evidence>
<reference evidence="2 3" key="2">
    <citation type="submission" date="2018-11" db="EMBL/GenBank/DDBJ databases">
        <authorList>
            <consortium name="Pathogen Informatics"/>
        </authorList>
    </citation>
    <scope>NUCLEOTIDE SEQUENCE [LARGE SCALE GENOMIC DNA]</scope>
    <source>
        <strain evidence="2">Dakar</strain>
        <strain evidence="3">Dakar, Senegal</strain>
    </source>
</reference>
<organism evidence="4">
    <name type="scientific">Schistosoma curassoni</name>
    <dbReference type="NCBI Taxonomy" id="6186"/>
    <lineage>
        <taxon>Eukaryota</taxon>
        <taxon>Metazoa</taxon>
        <taxon>Spiralia</taxon>
        <taxon>Lophotrochozoa</taxon>
        <taxon>Platyhelminthes</taxon>
        <taxon>Trematoda</taxon>
        <taxon>Digenea</taxon>
        <taxon>Strigeidida</taxon>
        <taxon>Schistosomatoidea</taxon>
        <taxon>Schistosomatidae</taxon>
        <taxon>Schistosoma</taxon>
    </lineage>
</organism>
<sequence length="123" mass="13787">MQLDDLDFADDLSLPSHTQQQIQEKTDVAAASAAVGLNIHKKKSKSSISTTEEHLEIKTTANQHQGQNSIYKCQDSSLVWGGNLQNYERHHPENTGDYQQLSTQNTSDPLTRQLSAATYCRRE</sequence>
<evidence type="ECO:0000313" key="2">
    <source>
        <dbReference type="EMBL" id="VDP31684.1"/>
    </source>
</evidence>
<dbReference type="EMBL" id="UZAK01032830">
    <property type="protein sequence ID" value="VDP31684.1"/>
    <property type="molecule type" value="Genomic_DNA"/>
</dbReference>
<evidence type="ECO:0000313" key="3">
    <source>
        <dbReference type="Proteomes" id="UP000279833"/>
    </source>
</evidence>
<dbReference type="WBParaSite" id="SCUD_0000862001-mRNA-1">
    <property type="protein sequence ID" value="SCUD_0000862001-mRNA-1"/>
    <property type="gene ID" value="SCUD_0000862001"/>
</dbReference>